<reference evidence="3 4" key="1">
    <citation type="submission" date="2021-03" db="EMBL/GenBank/DDBJ databases">
        <title>Five novel Rahnella species.</title>
        <authorList>
            <person name="Brady C."/>
            <person name="Asselin J."/>
            <person name="Beer S."/>
            <person name="Bruberg M.B."/>
            <person name="Crampton B."/>
            <person name="Venter S."/>
            <person name="Arnold D."/>
            <person name="Denman S."/>
        </authorList>
    </citation>
    <scope>NUCLEOTIDE SEQUENCE [LARGE SCALE GENOMIC DNA]</scope>
    <source>
        <strain evidence="3 4">H11b</strain>
    </source>
</reference>
<gene>
    <name evidence="3" type="ORF">J1778_11020</name>
</gene>
<feature type="domain" description="Cas12f1-like TNB" evidence="2">
    <location>
        <begin position="2"/>
        <end position="40"/>
    </location>
</feature>
<organism evidence="3 4">
    <name type="scientific">Rahnella bonaserana</name>
    <dbReference type="NCBI Taxonomy" id="2816248"/>
    <lineage>
        <taxon>Bacteria</taxon>
        <taxon>Pseudomonadati</taxon>
        <taxon>Pseudomonadota</taxon>
        <taxon>Gammaproteobacteria</taxon>
        <taxon>Enterobacterales</taxon>
        <taxon>Yersiniaceae</taxon>
        <taxon>Rahnella</taxon>
    </lineage>
</organism>
<evidence type="ECO:0000313" key="4">
    <source>
        <dbReference type="Proteomes" id="UP000734343"/>
    </source>
</evidence>
<dbReference type="InterPro" id="IPR010095">
    <property type="entry name" value="Cas12f1-like_TNB"/>
</dbReference>
<name>A0ABS6LUN5_9GAMM</name>
<evidence type="ECO:0000313" key="3">
    <source>
        <dbReference type="EMBL" id="MBU9855807.1"/>
    </source>
</evidence>
<comment type="caution">
    <text evidence="3">The sequence shown here is derived from an EMBL/GenBank/DDBJ whole genome shotgun (WGS) entry which is preliminary data.</text>
</comment>
<sequence>MKLLKVGRWEPSSKLCCSCGEFNADLILAMRTWTCPSCGSGFH</sequence>
<accession>A0ABS6LUN5</accession>
<dbReference type="Proteomes" id="UP000734343">
    <property type="component" value="Unassembled WGS sequence"/>
</dbReference>
<dbReference type="Pfam" id="PF07282">
    <property type="entry name" value="Cas12f1-like_TNB"/>
    <property type="match status" value="1"/>
</dbReference>
<evidence type="ECO:0000256" key="1">
    <source>
        <dbReference type="ARBA" id="ARBA00023125"/>
    </source>
</evidence>
<keyword evidence="1" id="KW-0238">DNA-binding</keyword>
<proteinExistence type="predicted"/>
<keyword evidence="4" id="KW-1185">Reference proteome</keyword>
<protein>
    <submittedName>
        <fullName evidence="3">Transposase</fullName>
    </submittedName>
</protein>
<dbReference type="EMBL" id="JAFMOW010000061">
    <property type="protein sequence ID" value="MBU9855807.1"/>
    <property type="molecule type" value="Genomic_DNA"/>
</dbReference>
<evidence type="ECO:0000259" key="2">
    <source>
        <dbReference type="Pfam" id="PF07282"/>
    </source>
</evidence>